<dbReference type="AlphaFoldDB" id="A0A975B1B7"/>
<keyword evidence="11" id="KW-0969">Cilium</keyword>
<keyword evidence="5" id="KW-0964">Secreted</keyword>
<organism evidence="11 12">
    <name type="scientific">Sulfurimonas aquatica</name>
    <dbReference type="NCBI Taxonomy" id="2672570"/>
    <lineage>
        <taxon>Bacteria</taxon>
        <taxon>Pseudomonadati</taxon>
        <taxon>Campylobacterota</taxon>
        <taxon>Epsilonproteobacteria</taxon>
        <taxon>Campylobacterales</taxon>
        <taxon>Sulfurimonadaceae</taxon>
        <taxon>Sulfurimonas</taxon>
    </lineage>
</organism>
<keyword evidence="11" id="KW-0282">Flagellum</keyword>
<feature type="domain" description="Flagellar hook-associated protein FlgK helical" evidence="10">
    <location>
        <begin position="96"/>
        <end position="343"/>
    </location>
</feature>
<evidence type="ECO:0000313" key="11">
    <source>
        <dbReference type="EMBL" id="QSZ42389.1"/>
    </source>
</evidence>
<protein>
    <recommendedName>
        <fullName evidence="4">Flagellar hook-associated protein 1</fullName>
    </recommendedName>
</protein>
<name>A0A975B1B7_9BACT</name>
<comment type="subcellular location">
    <subcellularLocation>
        <location evidence="1">Bacterial flagellum</location>
    </subcellularLocation>
    <subcellularLocation>
        <location evidence="2">Secreted</location>
    </subcellularLocation>
</comment>
<sequence length="627" mass="67958">MAGSLFNTLHTGYTGLNAAQVGINTTGHNIANAETEGYTRQRVVTSAATPINSRIGNIGNGTDVQDIKRVFDNFVFDRFSTVSAEKEYSQFEQQTLEQLSTYFPEIDGVGIKNDLSEYYNMWQTFADNPGNDSIKVALSQQTQTLTRHINDTQDQVVKLQSQLDDQLSATINQVNDLAKQLAEVNKSIDNAEVAGNYAANDLRDKRNVIEKSLSQLIGSKVSQGQLQSDISFDSNANTRTGSYTLNVGGFNIVDGSTFHPIHINNDQNPLGFNEISYERQDGALLPMSDVIKGGKVGAILSLRGGAIDTTSGMPVDGTIQNVITQLNAFSKGLVESTNNLYAQSSRTKMESSYIELDANDSLLSSNLNINEGAFDMIVYDIDGNEVARRSIEIDVYTSMSGASGSNSIEGQILANGDDNGDGNANNNIDDFINFSYKANANGDLKLDLAMDNLFESQGYTFAISDQLEDTSFASGSNFAGAIGLGKFLDGDSATNIRLASEFETNPTSISSGFSGLAGDNKMALAMVQQQFESYDFQVANETYNSTIYGMFDITSTYIGVSTNAAITKSETVSTQYNATELEYMSVSKVSIDEELTNLIKYQTSYGAAAKIITTVDQMMQTLLGIKQ</sequence>
<dbReference type="GO" id="GO:0005198">
    <property type="term" value="F:structural molecule activity"/>
    <property type="evidence" value="ECO:0007669"/>
    <property type="project" value="InterPro"/>
</dbReference>
<feature type="coiled-coil region" evidence="7">
    <location>
        <begin position="149"/>
        <end position="194"/>
    </location>
</feature>
<dbReference type="SUPFAM" id="SSF64518">
    <property type="entry name" value="Phase 1 flagellin"/>
    <property type="match status" value="1"/>
</dbReference>
<evidence type="ECO:0000256" key="6">
    <source>
        <dbReference type="ARBA" id="ARBA00023143"/>
    </source>
</evidence>
<reference evidence="11" key="1">
    <citation type="submission" date="2019-11" db="EMBL/GenBank/DDBJ databases">
        <authorList>
            <person name="Kojima H."/>
        </authorList>
    </citation>
    <scope>NUCLEOTIDE SEQUENCE</scope>
    <source>
        <strain evidence="11">H1576</strain>
    </source>
</reference>
<evidence type="ECO:0000256" key="5">
    <source>
        <dbReference type="ARBA" id="ARBA00022525"/>
    </source>
</evidence>
<dbReference type="EMBL" id="CP046072">
    <property type="protein sequence ID" value="QSZ42389.1"/>
    <property type="molecule type" value="Genomic_DNA"/>
</dbReference>
<evidence type="ECO:0000256" key="1">
    <source>
        <dbReference type="ARBA" id="ARBA00004365"/>
    </source>
</evidence>
<dbReference type="Proteomes" id="UP000671852">
    <property type="component" value="Chromosome"/>
</dbReference>
<dbReference type="GO" id="GO:0009424">
    <property type="term" value="C:bacterial-type flagellum hook"/>
    <property type="evidence" value="ECO:0007669"/>
    <property type="project" value="InterPro"/>
</dbReference>
<dbReference type="RefSeq" id="WP_207561205.1">
    <property type="nucleotide sequence ID" value="NZ_CP046072.1"/>
</dbReference>
<dbReference type="InterPro" id="IPR053927">
    <property type="entry name" value="FlgK_helical"/>
</dbReference>
<dbReference type="PANTHER" id="PTHR30033">
    <property type="entry name" value="FLAGELLAR HOOK-ASSOCIATED PROTEIN 1"/>
    <property type="match status" value="1"/>
</dbReference>
<evidence type="ECO:0000256" key="7">
    <source>
        <dbReference type="SAM" id="Coils"/>
    </source>
</evidence>
<dbReference type="InterPro" id="IPR001444">
    <property type="entry name" value="Flag_bb_rod_N"/>
</dbReference>
<evidence type="ECO:0000259" key="9">
    <source>
        <dbReference type="Pfam" id="PF06429"/>
    </source>
</evidence>
<dbReference type="InterPro" id="IPR010930">
    <property type="entry name" value="Flg_bb/hook_C_dom"/>
</dbReference>
<keyword evidence="11" id="KW-0966">Cell projection</keyword>
<dbReference type="Pfam" id="PF00460">
    <property type="entry name" value="Flg_bb_rod"/>
    <property type="match status" value="1"/>
</dbReference>
<feature type="domain" description="Flagellar basal body rod protein N-terminal" evidence="8">
    <location>
        <begin position="10"/>
        <end position="39"/>
    </location>
</feature>
<dbReference type="PANTHER" id="PTHR30033:SF1">
    <property type="entry name" value="FLAGELLAR HOOK-ASSOCIATED PROTEIN 1"/>
    <property type="match status" value="1"/>
</dbReference>
<dbReference type="GO" id="GO:0005576">
    <property type="term" value="C:extracellular region"/>
    <property type="evidence" value="ECO:0007669"/>
    <property type="project" value="UniProtKB-SubCell"/>
</dbReference>
<evidence type="ECO:0000256" key="3">
    <source>
        <dbReference type="ARBA" id="ARBA00009677"/>
    </source>
</evidence>
<dbReference type="Pfam" id="PF06429">
    <property type="entry name" value="Flg_bbr_C"/>
    <property type="match status" value="1"/>
</dbReference>
<dbReference type="NCBIfam" id="TIGR02492">
    <property type="entry name" value="flgK_ends"/>
    <property type="match status" value="1"/>
</dbReference>
<dbReference type="PRINTS" id="PR01005">
    <property type="entry name" value="FLGHOOKAP1"/>
</dbReference>
<keyword evidence="12" id="KW-1185">Reference proteome</keyword>
<evidence type="ECO:0000256" key="4">
    <source>
        <dbReference type="ARBA" id="ARBA00016244"/>
    </source>
</evidence>
<evidence type="ECO:0000256" key="2">
    <source>
        <dbReference type="ARBA" id="ARBA00004613"/>
    </source>
</evidence>
<feature type="domain" description="Flagellar basal-body/hook protein C-terminal" evidence="9">
    <location>
        <begin position="583"/>
        <end position="624"/>
    </location>
</feature>
<comment type="similarity">
    <text evidence="3">Belongs to the flagella basal body rod proteins family.</text>
</comment>
<keyword evidence="7" id="KW-0175">Coiled coil</keyword>
<dbReference type="KEGG" id="saqt:GJV85_09815"/>
<evidence type="ECO:0000259" key="8">
    <source>
        <dbReference type="Pfam" id="PF00460"/>
    </source>
</evidence>
<keyword evidence="6" id="KW-0975">Bacterial flagellum</keyword>
<accession>A0A975B1B7</accession>
<evidence type="ECO:0000259" key="10">
    <source>
        <dbReference type="Pfam" id="PF22638"/>
    </source>
</evidence>
<dbReference type="GO" id="GO:0044780">
    <property type="term" value="P:bacterial-type flagellum assembly"/>
    <property type="evidence" value="ECO:0007669"/>
    <property type="project" value="InterPro"/>
</dbReference>
<reference evidence="11" key="2">
    <citation type="submission" date="2021-04" db="EMBL/GenBank/DDBJ databases">
        <title>Isolation and characterization of a novel species of the genus Sulfurimonas.</title>
        <authorList>
            <person name="Fukui M."/>
        </authorList>
    </citation>
    <scope>NUCLEOTIDE SEQUENCE</scope>
    <source>
        <strain evidence="11">H1576</strain>
    </source>
</reference>
<evidence type="ECO:0000313" key="12">
    <source>
        <dbReference type="Proteomes" id="UP000671852"/>
    </source>
</evidence>
<dbReference type="InterPro" id="IPR002371">
    <property type="entry name" value="FlgK"/>
</dbReference>
<gene>
    <name evidence="11" type="primary">flgK</name>
    <name evidence="11" type="ORF">GJV85_09815</name>
</gene>
<dbReference type="Pfam" id="PF22638">
    <property type="entry name" value="FlgK_D1"/>
    <property type="match status" value="1"/>
</dbReference>
<proteinExistence type="inferred from homology"/>